<accession>A0A919KXI2</accession>
<comment type="caution">
    <text evidence="4">The sequence shown here is derived from an EMBL/GenBank/DDBJ whole genome shotgun (WGS) entry which is preliminary data.</text>
</comment>
<dbReference type="PROSITE" id="PS00211">
    <property type="entry name" value="ABC_TRANSPORTER_1"/>
    <property type="match status" value="1"/>
</dbReference>
<dbReference type="InterPro" id="IPR003439">
    <property type="entry name" value="ABC_transporter-like_ATP-bd"/>
</dbReference>
<sequence length="215" mass="22356">MISLSCVSVEYGDKIMPLDDVSHTFHTGTTAVTGPSGSGKSTLLRLVAGLQNPTAGTVEIDGEPVGRASWFSAGDPRVSVIYQDYRLVPFLTVAQNLSLAVEARGAKSSTDQIEAALARVGLPSSMADRLPGSMSSGEQQRVAIARALAVESPVLVADEPTGALDADNTARITDVLLELGQSDDLTVIVATHDLSVAERMDQRINLGAGLLVAAA</sequence>
<keyword evidence="2" id="KW-0067">ATP-binding</keyword>
<dbReference type="InterPro" id="IPR015854">
    <property type="entry name" value="ABC_transpr_LolD-like"/>
</dbReference>
<keyword evidence="5" id="KW-1185">Reference proteome</keyword>
<keyword evidence="1" id="KW-0547">Nucleotide-binding</keyword>
<reference evidence="4" key="2">
    <citation type="submission" date="2020-09" db="EMBL/GenBank/DDBJ databases">
        <authorList>
            <person name="Sun Q."/>
            <person name="Zhou Y."/>
        </authorList>
    </citation>
    <scope>NUCLEOTIDE SEQUENCE</scope>
    <source>
        <strain evidence="4">CGMCC 4.7398</strain>
    </source>
</reference>
<dbReference type="GO" id="GO:0016887">
    <property type="term" value="F:ATP hydrolysis activity"/>
    <property type="evidence" value="ECO:0007669"/>
    <property type="project" value="InterPro"/>
</dbReference>
<dbReference type="InterPro" id="IPR017871">
    <property type="entry name" value="ABC_transporter-like_CS"/>
</dbReference>
<dbReference type="InterPro" id="IPR003593">
    <property type="entry name" value="AAA+_ATPase"/>
</dbReference>
<evidence type="ECO:0000313" key="4">
    <source>
        <dbReference type="EMBL" id="GHH76452.1"/>
    </source>
</evidence>
<dbReference type="InterPro" id="IPR027417">
    <property type="entry name" value="P-loop_NTPase"/>
</dbReference>
<dbReference type="EMBL" id="BNAS01000005">
    <property type="protein sequence ID" value="GHH76452.1"/>
    <property type="molecule type" value="Genomic_DNA"/>
</dbReference>
<dbReference type="GO" id="GO:0022857">
    <property type="term" value="F:transmembrane transporter activity"/>
    <property type="evidence" value="ECO:0007669"/>
    <property type="project" value="TreeGrafter"/>
</dbReference>
<dbReference type="AlphaFoldDB" id="A0A919KXI2"/>
<organism evidence="4 5">
    <name type="scientific">Promicromonospora soli</name>
    <dbReference type="NCBI Taxonomy" id="2035533"/>
    <lineage>
        <taxon>Bacteria</taxon>
        <taxon>Bacillati</taxon>
        <taxon>Actinomycetota</taxon>
        <taxon>Actinomycetes</taxon>
        <taxon>Micrococcales</taxon>
        <taxon>Promicromonosporaceae</taxon>
        <taxon>Promicromonospora</taxon>
    </lineage>
</organism>
<dbReference type="PROSITE" id="PS50893">
    <property type="entry name" value="ABC_TRANSPORTER_2"/>
    <property type="match status" value="1"/>
</dbReference>
<reference evidence="4" key="1">
    <citation type="journal article" date="2014" name="Int. J. Syst. Evol. Microbiol.">
        <title>Complete genome sequence of Corynebacterium casei LMG S-19264T (=DSM 44701T), isolated from a smear-ripened cheese.</title>
        <authorList>
            <consortium name="US DOE Joint Genome Institute (JGI-PGF)"/>
            <person name="Walter F."/>
            <person name="Albersmeier A."/>
            <person name="Kalinowski J."/>
            <person name="Ruckert C."/>
        </authorList>
    </citation>
    <scope>NUCLEOTIDE SEQUENCE</scope>
    <source>
        <strain evidence="4">CGMCC 4.7398</strain>
    </source>
</reference>
<name>A0A919KXI2_9MICO</name>
<proteinExistence type="predicted"/>
<dbReference type="Gene3D" id="3.40.50.300">
    <property type="entry name" value="P-loop containing nucleotide triphosphate hydrolases"/>
    <property type="match status" value="1"/>
</dbReference>
<dbReference type="Proteomes" id="UP000627369">
    <property type="component" value="Unassembled WGS sequence"/>
</dbReference>
<dbReference type="PANTHER" id="PTHR24220:SF685">
    <property type="entry name" value="ABC TRANSPORTER RELATED"/>
    <property type="match status" value="1"/>
</dbReference>
<feature type="domain" description="ABC transporter" evidence="3">
    <location>
        <begin position="2"/>
        <end position="215"/>
    </location>
</feature>
<dbReference type="SUPFAM" id="SSF52540">
    <property type="entry name" value="P-loop containing nucleoside triphosphate hydrolases"/>
    <property type="match status" value="1"/>
</dbReference>
<evidence type="ECO:0000256" key="1">
    <source>
        <dbReference type="ARBA" id="ARBA00022741"/>
    </source>
</evidence>
<dbReference type="SMART" id="SM00382">
    <property type="entry name" value="AAA"/>
    <property type="match status" value="1"/>
</dbReference>
<dbReference type="GO" id="GO:0005524">
    <property type="term" value="F:ATP binding"/>
    <property type="evidence" value="ECO:0007669"/>
    <property type="project" value="UniProtKB-KW"/>
</dbReference>
<evidence type="ECO:0000256" key="2">
    <source>
        <dbReference type="ARBA" id="ARBA00022840"/>
    </source>
</evidence>
<evidence type="ECO:0000259" key="3">
    <source>
        <dbReference type="PROSITE" id="PS50893"/>
    </source>
</evidence>
<gene>
    <name evidence="4" type="ORF">GCM10017772_35150</name>
</gene>
<dbReference type="PANTHER" id="PTHR24220">
    <property type="entry name" value="IMPORT ATP-BINDING PROTEIN"/>
    <property type="match status" value="1"/>
</dbReference>
<evidence type="ECO:0000313" key="5">
    <source>
        <dbReference type="Proteomes" id="UP000627369"/>
    </source>
</evidence>
<dbReference type="Pfam" id="PF00005">
    <property type="entry name" value="ABC_tran"/>
    <property type="match status" value="1"/>
</dbReference>
<dbReference type="GO" id="GO:0005886">
    <property type="term" value="C:plasma membrane"/>
    <property type="evidence" value="ECO:0007669"/>
    <property type="project" value="TreeGrafter"/>
</dbReference>
<protein>
    <recommendedName>
        <fullName evidence="3">ABC transporter domain-containing protein</fullName>
    </recommendedName>
</protein>